<protein>
    <submittedName>
        <fullName evidence="2">Uncharacterized protein</fullName>
    </submittedName>
</protein>
<keyword evidence="3" id="KW-1185">Reference proteome</keyword>
<evidence type="ECO:0000313" key="2">
    <source>
        <dbReference type="EMBL" id="KAG5542811.1"/>
    </source>
</evidence>
<dbReference type="EMBL" id="JACTNZ010000006">
    <property type="protein sequence ID" value="KAG5542811.1"/>
    <property type="molecule type" value="Genomic_DNA"/>
</dbReference>
<proteinExistence type="predicted"/>
<name>A0AAV6JNJ1_9ERIC</name>
<evidence type="ECO:0000256" key="1">
    <source>
        <dbReference type="SAM" id="MobiDB-lite"/>
    </source>
</evidence>
<dbReference type="AlphaFoldDB" id="A0AAV6JNJ1"/>
<reference evidence="2 3" key="1">
    <citation type="submission" date="2020-08" db="EMBL/GenBank/DDBJ databases">
        <title>Plant Genome Project.</title>
        <authorList>
            <person name="Zhang R.-G."/>
        </authorList>
    </citation>
    <scope>NUCLEOTIDE SEQUENCE [LARGE SCALE GENOMIC DNA]</scope>
    <source>
        <strain evidence="2">WSP0</strain>
        <tissue evidence="2">Leaf</tissue>
    </source>
</reference>
<evidence type="ECO:0000313" key="3">
    <source>
        <dbReference type="Proteomes" id="UP000823749"/>
    </source>
</evidence>
<accession>A0AAV6JNJ1</accession>
<feature type="region of interest" description="Disordered" evidence="1">
    <location>
        <begin position="1"/>
        <end position="124"/>
    </location>
</feature>
<organism evidence="2 3">
    <name type="scientific">Rhododendron griersonianum</name>
    <dbReference type="NCBI Taxonomy" id="479676"/>
    <lineage>
        <taxon>Eukaryota</taxon>
        <taxon>Viridiplantae</taxon>
        <taxon>Streptophyta</taxon>
        <taxon>Embryophyta</taxon>
        <taxon>Tracheophyta</taxon>
        <taxon>Spermatophyta</taxon>
        <taxon>Magnoliopsida</taxon>
        <taxon>eudicotyledons</taxon>
        <taxon>Gunneridae</taxon>
        <taxon>Pentapetalae</taxon>
        <taxon>asterids</taxon>
        <taxon>Ericales</taxon>
        <taxon>Ericaceae</taxon>
        <taxon>Ericoideae</taxon>
        <taxon>Rhodoreae</taxon>
        <taxon>Rhododendron</taxon>
    </lineage>
</organism>
<dbReference type="Proteomes" id="UP000823749">
    <property type="component" value="Chromosome 6"/>
</dbReference>
<gene>
    <name evidence="2" type="ORF">RHGRI_015797</name>
</gene>
<sequence>MKEYAPHTLHDSDKKAVKPQLKEEAMHGKFPIDSDGDGNEGSRNQPKNERFQPIGLGKGRAEEGANRLDQGLAARRGGETRRGKSGKQGKRAWPDPRGLSCRRTPVNGGTKCKPQELQEEQTEERQWTGLWISDRWNKQWSELKRGLFLERKEWIYPRWGWGWRGRRRQPPPPTEKVA</sequence>
<feature type="compositionally biased region" description="Basic and acidic residues" evidence="1">
    <location>
        <begin position="1"/>
        <end position="32"/>
    </location>
</feature>
<comment type="caution">
    <text evidence="2">The sequence shown here is derived from an EMBL/GenBank/DDBJ whole genome shotgun (WGS) entry which is preliminary data.</text>
</comment>